<dbReference type="PANTHER" id="PTHR36305">
    <property type="entry name" value="PHOSPHATIDYLGLYCEROPHOSPHATASE A"/>
    <property type="match status" value="1"/>
</dbReference>
<evidence type="ECO:0000256" key="1">
    <source>
        <dbReference type="SAM" id="Phobius"/>
    </source>
</evidence>
<proteinExistence type="predicted"/>
<evidence type="ECO:0000313" key="3">
    <source>
        <dbReference type="EMBL" id="TDX01674.1"/>
    </source>
</evidence>
<dbReference type="EMBL" id="SODV01000001">
    <property type="protein sequence ID" value="TDX01674.1"/>
    <property type="molecule type" value="Genomic_DNA"/>
</dbReference>
<feature type="transmembrane region" description="Helical" evidence="1">
    <location>
        <begin position="91"/>
        <end position="117"/>
    </location>
</feature>
<dbReference type="Pfam" id="PF04608">
    <property type="entry name" value="PgpA"/>
    <property type="match status" value="1"/>
</dbReference>
<dbReference type="PIRSF" id="PIRSF006162">
    <property type="entry name" value="PgpA"/>
    <property type="match status" value="1"/>
</dbReference>
<dbReference type="InterPro" id="IPR007686">
    <property type="entry name" value="YutG/PgpA"/>
</dbReference>
<dbReference type="GO" id="GO:0006629">
    <property type="term" value="P:lipid metabolic process"/>
    <property type="evidence" value="ECO:0007669"/>
    <property type="project" value="InterPro"/>
</dbReference>
<keyword evidence="4" id="KW-1185">Reference proteome</keyword>
<protein>
    <submittedName>
        <fullName evidence="3">Phosphatidylglycerophosphatase A</fullName>
    </submittedName>
</protein>
<keyword evidence="1" id="KW-0472">Membrane</keyword>
<keyword evidence="1" id="KW-1133">Transmembrane helix</keyword>
<feature type="domain" description="YutG/PgpA" evidence="2">
    <location>
        <begin position="11"/>
        <end position="154"/>
    </location>
</feature>
<dbReference type="Proteomes" id="UP000294498">
    <property type="component" value="Unassembled WGS sequence"/>
</dbReference>
<reference evidence="3 4" key="1">
    <citation type="submission" date="2019-03" db="EMBL/GenBank/DDBJ databases">
        <title>Genomic Encyclopedia of Type Strains, Phase IV (KMG-IV): sequencing the most valuable type-strain genomes for metagenomic binning, comparative biology and taxonomic classification.</title>
        <authorList>
            <person name="Goeker M."/>
        </authorList>
    </citation>
    <scope>NUCLEOTIDE SEQUENCE [LARGE SCALE GENOMIC DNA]</scope>
    <source>
        <strain evidence="3 4">DSM 100059</strain>
    </source>
</reference>
<evidence type="ECO:0000313" key="4">
    <source>
        <dbReference type="Proteomes" id="UP000294498"/>
    </source>
</evidence>
<dbReference type="CDD" id="cd06971">
    <property type="entry name" value="PgpA"/>
    <property type="match status" value="1"/>
</dbReference>
<name>A0A4R8DTP1_9BACT</name>
<dbReference type="PANTHER" id="PTHR36305:SF1">
    <property type="entry name" value="PHOSPHATIDYLGLYCEROPHOSPHATASE A"/>
    <property type="match status" value="1"/>
</dbReference>
<organism evidence="3 4">
    <name type="scientific">Dinghuibacter silviterrae</name>
    <dbReference type="NCBI Taxonomy" id="1539049"/>
    <lineage>
        <taxon>Bacteria</taxon>
        <taxon>Pseudomonadati</taxon>
        <taxon>Bacteroidota</taxon>
        <taxon>Chitinophagia</taxon>
        <taxon>Chitinophagales</taxon>
        <taxon>Chitinophagaceae</taxon>
        <taxon>Dinghuibacter</taxon>
    </lineage>
</organism>
<dbReference type="GO" id="GO:0008962">
    <property type="term" value="F:phosphatidylglycerophosphatase activity"/>
    <property type="evidence" value="ECO:0007669"/>
    <property type="project" value="InterPro"/>
</dbReference>
<dbReference type="InterPro" id="IPR026037">
    <property type="entry name" value="PgpA"/>
</dbReference>
<dbReference type="InterPro" id="IPR036681">
    <property type="entry name" value="PgpA-like_sf"/>
</dbReference>
<feature type="transmembrane region" description="Helical" evidence="1">
    <location>
        <begin position="53"/>
        <end position="71"/>
    </location>
</feature>
<gene>
    <name evidence="3" type="ORF">EDB95_2715</name>
</gene>
<feature type="transmembrane region" description="Helical" evidence="1">
    <location>
        <begin position="20"/>
        <end position="41"/>
    </location>
</feature>
<sequence>MSRRLRAQKFVASVGGLGYILKKGGATLAAAVAALLLYGFSLTPAGAAVSFRWLWLPLFTLALTFLGIWSGNGVEAVWGEDSPKAVLDEVVGMYVAVLFHPLGWKTILPGFVLFRVLDIWKPLGIRKTEALPGGWGVMVDDIVAGIYANVVLSLCLLI</sequence>
<accession>A0A4R8DTP1</accession>
<dbReference type="OrthoDB" id="9804091at2"/>
<dbReference type="RefSeq" id="WP_133994316.1">
    <property type="nucleotide sequence ID" value="NZ_SODV01000001.1"/>
</dbReference>
<dbReference type="AlphaFoldDB" id="A0A4R8DTP1"/>
<comment type="caution">
    <text evidence="3">The sequence shown here is derived from an EMBL/GenBank/DDBJ whole genome shotgun (WGS) entry which is preliminary data.</text>
</comment>
<keyword evidence="1" id="KW-0812">Transmembrane</keyword>
<evidence type="ECO:0000259" key="2">
    <source>
        <dbReference type="Pfam" id="PF04608"/>
    </source>
</evidence>
<dbReference type="SUPFAM" id="SSF101307">
    <property type="entry name" value="YutG-like"/>
    <property type="match status" value="1"/>
</dbReference>